<comment type="pathway">
    <text evidence="4 12">Porphyrin-containing compound metabolism; protoheme biosynthesis.</text>
</comment>
<sequence length="483" mass="49743">MSAGPLTVVVAGAGLTGLVASHQLRRSLGPGARIVVVDPDDRVGGKLRTVDTQEGPIEVGAEAYLGFRKDATDFFESLGLGDELVTPSGLPSTIFAASEVRAMPRTTVMGVPASSEGLQGLLSDDTCARIDAEGDPEQTAPLHWVHGDDVNLGQLVESRLGREVVDHLVSPLLGGVYSCLADDLGLRATVPQLAETLDAMTAVGEPVSLTAAAQRVLGQRAAANEARLASGAVSAPIFRTFRNGYRSLYDTLVEQAAPELELGVGVEKIAEAAGASGSGVKDVTLSDGRVLRADAVVLAAPAPVTGALLADVCPDASEIIGGVDLASSAVVAMRFDTDEGLPEYSGILVAADAGLDAKAFTFSSRKWPHLGERGGAVVRGSFGRFGDESLVKLSDDELTAAALADLKSLTGFDAEPAEVVVQRWWGGIPRYGVGHGDLMRFADAALDEVPRIAAAGAWHRGPGIPACLSDAKAAAAKVVADLA</sequence>
<dbReference type="SUPFAM" id="SSF51905">
    <property type="entry name" value="FAD/NAD(P)-binding domain"/>
    <property type="match status" value="1"/>
</dbReference>
<comment type="cofactor">
    <cofactor evidence="2 12">
        <name>FAD</name>
        <dbReference type="ChEBI" id="CHEBI:57692"/>
    </cofactor>
</comment>
<evidence type="ECO:0000256" key="10">
    <source>
        <dbReference type="ARBA" id="ARBA00023002"/>
    </source>
</evidence>
<dbReference type="Gene3D" id="3.90.660.20">
    <property type="entry name" value="Protoporphyrinogen oxidase, mitochondrial, domain 2"/>
    <property type="match status" value="1"/>
</dbReference>
<dbReference type="InterPro" id="IPR004572">
    <property type="entry name" value="Protoporphyrinogen_oxidase"/>
</dbReference>
<evidence type="ECO:0000256" key="11">
    <source>
        <dbReference type="ARBA" id="ARBA00023133"/>
    </source>
</evidence>
<dbReference type="GO" id="GO:0006783">
    <property type="term" value="P:heme biosynthetic process"/>
    <property type="evidence" value="ECO:0007669"/>
    <property type="project" value="UniProtKB-UniRule"/>
</dbReference>
<protein>
    <recommendedName>
        <fullName evidence="7 12">Coproporphyrinogen III oxidase</fullName>
        <ecNumber evidence="6 12">1.3.3.15</ecNumber>
    </recommendedName>
</protein>
<organism evidence="14 15">
    <name type="scientific">Corynebacterium freneyi DNF00450</name>
    <dbReference type="NCBI Taxonomy" id="1287475"/>
    <lineage>
        <taxon>Bacteria</taxon>
        <taxon>Bacillati</taxon>
        <taxon>Actinomycetota</taxon>
        <taxon>Actinomycetes</taxon>
        <taxon>Mycobacteriales</taxon>
        <taxon>Corynebacteriaceae</taxon>
        <taxon>Corynebacterium</taxon>
    </lineage>
</organism>
<dbReference type="GO" id="GO:0004729">
    <property type="term" value="F:oxygen-dependent protoporphyrinogen oxidase activity"/>
    <property type="evidence" value="ECO:0007669"/>
    <property type="project" value="UniProtKB-UniRule"/>
</dbReference>
<reference evidence="14 15" key="1">
    <citation type="submission" date="2014-07" db="EMBL/GenBank/DDBJ databases">
        <authorList>
            <person name="McCorrison J."/>
            <person name="Sanka R."/>
            <person name="Torralba M."/>
            <person name="Gillis M."/>
            <person name="Haft D.H."/>
            <person name="Methe B."/>
            <person name="Sutton G."/>
            <person name="Nelson K.E."/>
        </authorList>
    </citation>
    <scope>NUCLEOTIDE SEQUENCE [LARGE SCALE GENOMIC DNA]</scope>
    <source>
        <strain evidence="14 15">DNF00450</strain>
    </source>
</reference>
<dbReference type="GO" id="GO:0005737">
    <property type="term" value="C:cytoplasm"/>
    <property type="evidence" value="ECO:0007669"/>
    <property type="project" value="UniProtKB-SubCell"/>
</dbReference>
<dbReference type="SUPFAM" id="SSF54373">
    <property type="entry name" value="FAD-linked reductases, C-terminal domain"/>
    <property type="match status" value="1"/>
</dbReference>
<dbReference type="AlphaFoldDB" id="A0A095Y3A7"/>
<dbReference type="Pfam" id="PF01593">
    <property type="entry name" value="Amino_oxidase"/>
    <property type="match status" value="1"/>
</dbReference>
<dbReference type="EC" id="1.3.3.15" evidence="6 12"/>
<evidence type="ECO:0000313" key="14">
    <source>
        <dbReference type="EMBL" id="KGF16910.1"/>
    </source>
</evidence>
<evidence type="ECO:0000256" key="5">
    <source>
        <dbReference type="ARBA" id="ARBA00008310"/>
    </source>
</evidence>
<comment type="catalytic activity">
    <reaction evidence="1">
        <text>coproporphyrinogen III + 3 O2 = coproporphyrin III + 3 H2O2</text>
        <dbReference type="Rhea" id="RHEA:43436"/>
        <dbReference type="ChEBI" id="CHEBI:15379"/>
        <dbReference type="ChEBI" id="CHEBI:16240"/>
        <dbReference type="ChEBI" id="CHEBI:57309"/>
        <dbReference type="ChEBI" id="CHEBI:131725"/>
        <dbReference type="EC" id="1.3.3.15"/>
    </reaction>
    <physiologicalReaction direction="left-to-right" evidence="1">
        <dbReference type="Rhea" id="RHEA:43437"/>
    </physiologicalReaction>
</comment>
<dbReference type="NCBIfam" id="TIGR00562">
    <property type="entry name" value="proto_IX_ox"/>
    <property type="match status" value="1"/>
</dbReference>
<evidence type="ECO:0000256" key="8">
    <source>
        <dbReference type="ARBA" id="ARBA00022630"/>
    </source>
</evidence>
<keyword evidence="10 12" id="KW-0560">Oxidoreductase</keyword>
<comment type="subcellular location">
    <subcellularLocation>
        <location evidence="12">Cytoplasm</location>
    </subcellularLocation>
</comment>
<evidence type="ECO:0000259" key="13">
    <source>
        <dbReference type="Pfam" id="PF01593"/>
    </source>
</evidence>
<dbReference type="RefSeq" id="WP_052054141.1">
    <property type="nucleotide sequence ID" value="NZ_JRNE01000047.1"/>
</dbReference>
<dbReference type="InterPro" id="IPR036188">
    <property type="entry name" value="FAD/NAD-bd_sf"/>
</dbReference>
<evidence type="ECO:0000256" key="2">
    <source>
        <dbReference type="ARBA" id="ARBA00001974"/>
    </source>
</evidence>
<comment type="similarity">
    <text evidence="5 12">Belongs to the protoporphyrinogen/coproporphyrinogen oxidase family. Coproporphyrinogen III oxidase subfamily.</text>
</comment>
<keyword evidence="11 12" id="KW-0350">Heme biosynthesis</keyword>
<keyword evidence="8 12" id="KW-0285">Flavoprotein</keyword>
<dbReference type="InterPro" id="IPR002937">
    <property type="entry name" value="Amino_oxidase"/>
</dbReference>
<dbReference type="EMBL" id="JRNE01000047">
    <property type="protein sequence ID" value="KGF16910.1"/>
    <property type="molecule type" value="Genomic_DNA"/>
</dbReference>
<accession>A0A095Y3A7</accession>
<evidence type="ECO:0000313" key="15">
    <source>
        <dbReference type="Proteomes" id="UP000029548"/>
    </source>
</evidence>
<dbReference type="PANTHER" id="PTHR42923">
    <property type="entry name" value="PROTOPORPHYRINOGEN OXIDASE"/>
    <property type="match status" value="1"/>
</dbReference>
<evidence type="ECO:0000256" key="4">
    <source>
        <dbReference type="ARBA" id="ARBA00004744"/>
    </source>
</evidence>
<dbReference type="UniPathway" id="UPA00252"/>
<dbReference type="Proteomes" id="UP000029548">
    <property type="component" value="Unassembled WGS sequence"/>
</dbReference>
<evidence type="ECO:0000256" key="6">
    <source>
        <dbReference type="ARBA" id="ARBA00012402"/>
    </source>
</evidence>
<dbReference type="Gene3D" id="1.10.3110.10">
    <property type="entry name" value="protoporphyrinogen ix oxidase, domain 3"/>
    <property type="match status" value="1"/>
</dbReference>
<keyword evidence="12" id="KW-0963">Cytoplasm</keyword>
<feature type="domain" description="Amine oxidase" evidence="13">
    <location>
        <begin position="15"/>
        <end position="478"/>
    </location>
</feature>
<evidence type="ECO:0000256" key="12">
    <source>
        <dbReference type="RuleBase" id="RU364052"/>
    </source>
</evidence>
<dbReference type="PANTHER" id="PTHR42923:SF3">
    <property type="entry name" value="PROTOPORPHYRINOGEN OXIDASE"/>
    <property type="match status" value="1"/>
</dbReference>
<evidence type="ECO:0000256" key="3">
    <source>
        <dbReference type="ARBA" id="ARBA00002185"/>
    </source>
</evidence>
<evidence type="ECO:0000256" key="7">
    <source>
        <dbReference type="ARBA" id="ARBA00019046"/>
    </source>
</evidence>
<evidence type="ECO:0000256" key="9">
    <source>
        <dbReference type="ARBA" id="ARBA00022827"/>
    </source>
</evidence>
<dbReference type="Gene3D" id="3.50.50.60">
    <property type="entry name" value="FAD/NAD(P)-binding domain"/>
    <property type="match status" value="1"/>
</dbReference>
<name>A0A095Y3A7_9CORY</name>
<keyword evidence="9 12" id="KW-0274">FAD</keyword>
<evidence type="ECO:0000256" key="1">
    <source>
        <dbReference type="ARBA" id="ARBA00001755"/>
    </source>
</evidence>
<dbReference type="eggNOG" id="COG1232">
    <property type="taxonomic scope" value="Bacteria"/>
</dbReference>
<proteinExistence type="inferred from homology"/>
<comment type="function">
    <text evidence="3 12">Involved in coproporphyrin-dependent heme b biosynthesis. Catalyzes the oxidation of coproporphyrinogen III to coproporphyrin III.</text>
</comment>
<comment type="caution">
    <text evidence="14">The sequence shown here is derived from an EMBL/GenBank/DDBJ whole genome shotgun (WGS) entry which is preliminary data.</text>
</comment>
<dbReference type="InterPro" id="IPR050464">
    <property type="entry name" value="Zeta_carotene_desat/Oxidored"/>
</dbReference>
<gene>
    <name evidence="14" type="ORF">HMPREF1650_06095</name>
</gene>